<comment type="caution">
    <text evidence="2">The sequence shown here is derived from an EMBL/GenBank/DDBJ whole genome shotgun (WGS) entry which is preliminary data.</text>
</comment>
<reference evidence="3" key="1">
    <citation type="journal article" date="2019" name="Int. J. Syst. Evol. Microbiol.">
        <title>The Global Catalogue of Microorganisms (GCM) 10K type strain sequencing project: providing services to taxonomists for standard genome sequencing and annotation.</title>
        <authorList>
            <consortium name="The Broad Institute Genomics Platform"/>
            <consortium name="The Broad Institute Genome Sequencing Center for Infectious Disease"/>
            <person name="Wu L."/>
            <person name="Ma J."/>
        </authorList>
    </citation>
    <scope>NUCLEOTIDE SEQUENCE [LARGE SCALE GENOMIC DNA]</scope>
    <source>
        <strain evidence="3">CGMCC 1.7656</strain>
    </source>
</reference>
<evidence type="ECO:0008006" key="4">
    <source>
        <dbReference type="Google" id="ProtNLM"/>
    </source>
</evidence>
<evidence type="ECO:0000313" key="3">
    <source>
        <dbReference type="Proteomes" id="UP000620064"/>
    </source>
</evidence>
<gene>
    <name evidence="2" type="ORF">GCM10010992_16540</name>
</gene>
<keyword evidence="3" id="KW-1185">Reference proteome</keyword>
<dbReference type="EMBL" id="BMLV01000003">
    <property type="protein sequence ID" value="GGP04382.1"/>
    <property type="molecule type" value="Genomic_DNA"/>
</dbReference>
<name>A0ABQ2NQB7_9FLAO</name>
<evidence type="ECO:0000256" key="1">
    <source>
        <dbReference type="SAM" id="Coils"/>
    </source>
</evidence>
<accession>A0ABQ2NQB7</accession>
<protein>
    <recommendedName>
        <fullName evidence="4">DUF302 domain-containing protein</fullName>
    </recommendedName>
</protein>
<sequence>MGLELKTQDNFIDLGTLKDFFNNYGKFDIAIQNEDSGSISLIINSEYGITTIVPCSRALSEIIIKKGGYFDEILLYRLLKIKNSSGNYYIRLSQNIDISYEEIEQENNNLKNLEGNVRTFVKVTQEMLDNQKKILKK</sequence>
<organism evidence="2 3">
    <name type="scientific">Cloacibacterium rupense</name>
    <dbReference type="NCBI Taxonomy" id="517423"/>
    <lineage>
        <taxon>Bacteria</taxon>
        <taxon>Pseudomonadati</taxon>
        <taxon>Bacteroidota</taxon>
        <taxon>Flavobacteriia</taxon>
        <taxon>Flavobacteriales</taxon>
        <taxon>Weeksellaceae</taxon>
    </lineage>
</organism>
<dbReference type="Proteomes" id="UP000620064">
    <property type="component" value="Unassembled WGS sequence"/>
</dbReference>
<keyword evidence="1" id="KW-0175">Coiled coil</keyword>
<evidence type="ECO:0000313" key="2">
    <source>
        <dbReference type="EMBL" id="GGP04382.1"/>
    </source>
</evidence>
<feature type="coiled-coil region" evidence="1">
    <location>
        <begin position="93"/>
        <end position="123"/>
    </location>
</feature>
<dbReference type="RefSeq" id="WP_188617637.1">
    <property type="nucleotide sequence ID" value="NZ_BMLV01000003.1"/>
</dbReference>
<proteinExistence type="predicted"/>